<dbReference type="GeneID" id="93074382"/>
<dbReference type="Proteomes" id="UP000028042">
    <property type="component" value="Unassembled WGS sequence"/>
</dbReference>
<gene>
    <name evidence="1" type="ORF">CLPA_c22350</name>
    <name evidence="2" type="ORF">CP6013_00944</name>
</gene>
<dbReference type="EMBL" id="JPGY02000001">
    <property type="protein sequence ID" value="KRU11697.1"/>
    <property type="molecule type" value="Genomic_DNA"/>
</dbReference>
<dbReference type="EMBL" id="CP009268">
    <property type="protein sequence ID" value="AJA52293.1"/>
    <property type="molecule type" value="Genomic_DNA"/>
</dbReference>
<protein>
    <submittedName>
        <fullName evidence="1">Uncharacterized protein</fullName>
    </submittedName>
</protein>
<accession>A0A0H3JA72</accession>
<dbReference type="AlphaFoldDB" id="A0A0H3JA72"/>
<evidence type="ECO:0000313" key="4">
    <source>
        <dbReference type="Proteomes" id="UP000030905"/>
    </source>
</evidence>
<dbReference type="Proteomes" id="UP000030905">
    <property type="component" value="Chromosome"/>
</dbReference>
<evidence type="ECO:0000313" key="3">
    <source>
        <dbReference type="Proteomes" id="UP000028042"/>
    </source>
</evidence>
<keyword evidence="4" id="KW-1185">Reference proteome</keyword>
<sequence length="93" mass="11263">MAFKRVKVRLKENVTKRDFWRATYNTDSNLGIRLVQNFDNMKKNYLDGKLSQRGSLEVTIPISYYNRERETIDDDFIEYGYIKEMKNIWEIVE</sequence>
<dbReference type="PATRIC" id="fig|1262449.3.peg.757"/>
<proteinExistence type="predicted"/>
<reference evidence="2" key="2">
    <citation type="submission" date="2015-10" db="EMBL/GenBank/DDBJ databases">
        <title>Improved Draft Genome Sequence of Clostridium pasteurianum Strain ATCC 6013 (DSM 525) Using a Hybrid Next-Generation Sequencing Approach.</title>
        <authorList>
            <person name="Pyne M.E."/>
            <person name="Utturkar S.M."/>
            <person name="Brown S.D."/>
            <person name="Moo-Young M."/>
            <person name="Chung D.A."/>
            <person name="Chou P.C."/>
        </authorList>
    </citation>
    <scope>NUCLEOTIDE SEQUENCE</scope>
    <source>
        <strain evidence="2">ATCC 6013</strain>
    </source>
</reference>
<dbReference type="RefSeq" id="WP_003441715.1">
    <property type="nucleotide sequence ID" value="NZ_ANZB01000002.1"/>
</dbReference>
<dbReference type="KEGG" id="cpat:CLPA_c22350"/>
<dbReference type="KEGG" id="cpae:CPAST_c22350"/>
<reference evidence="2 3" key="3">
    <citation type="journal article" name="Genome Announc.">
        <title>Improved Draft Genome Sequence of Clostridium pasteurianum Strain ATCC 6013 (DSM 525) Using a Hybrid Next-Generation Sequencing Approach.</title>
        <authorList>
            <person name="Pyne M.E."/>
            <person name="Utturkar S."/>
            <person name="Brown S.D."/>
            <person name="Moo-Young M."/>
            <person name="Chung D.A."/>
            <person name="Chou C.P."/>
        </authorList>
    </citation>
    <scope>NUCLEOTIDE SEQUENCE [LARGE SCALE GENOMIC DNA]</scope>
    <source>
        <strain evidence="2 3">ATCC 6013</strain>
    </source>
</reference>
<reference evidence="1 4" key="1">
    <citation type="journal article" date="2015" name="Genome Announc.">
        <title>Complete Genome Sequence of the Nitrogen-Fixing and Solvent-Producing Clostridium pasteurianum DSM 525.</title>
        <authorList>
            <person name="Poehlein A."/>
            <person name="Grosse-Honebrink A."/>
            <person name="Zhang Y."/>
            <person name="Minton N.P."/>
            <person name="Daniel R."/>
        </authorList>
    </citation>
    <scope>NUCLEOTIDE SEQUENCE [LARGE SCALE GENOMIC DNA]</scope>
    <source>
        <strain evidence="1">DSM 525</strain>
        <strain evidence="4">DSM 525 / ATCC 6013</strain>
    </source>
</reference>
<evidence type="ECO:0000313" key="2">
    <source>
        <dbReference type="EMBL" id="KRU11697.1"/>
    </source>
</evidence>
<evidence type="ECO:0000313" key="1">
    <source>
        <dbReference type="EMBL" id="AJA52293.1"/>
    </source>
</evidence>
<organism evidence="1 4">
    <name type="scientific">Clostridium pasteurianum DSM 525 = ATCC 6013</name>
    <dbReference type="NCBI Taxonomy" id="1262449"/>
    <lineage>
        <taxon>Bacteria</taxon>
        <taxon>Bacillati</taxon>
        <taxon>Bacillota</taxon>
        <taxon>Clostridia</taxon>
        <taxon>Eubacteriales</taxon>
        <taxon>Clostridiaceae</taxon>
        <taxon>Clostridium</taxon>
    </lineage>
</organism>
<name>A0A0H3JA72_CLOPA</name>
<dbReference type="eggNOG" id="ENOG5030GWK">
    <property type="taxonomic scope" value="Bacteria"/>
</dbReference>